<keyword evidence="8" id="KW-0472">Membrane</keyword>
<proteinExistence type="predicted"/>
<dbReference type="InterPro" id="IPR011495">
    <property type="entry name" value="Sig_transdc_His_kin_sub2_dim/P"/>
</dbReference>
<evidence type="ECO:0000256" key="6">
    <source>
        <dbReference type="ARBA" id="ARBA00022777"/>
    </source>
</evidence>
<reference evidence="11" key="1">
    <citation type="journal article" date="2013" name="Stand. Genomic Sci.">
        <title>Genome sequence of the thermophilic fresh-water bacterium Spirochaeta caldaria type strain (H1(T)), reclassification of Spirochaeta caldaria, Spirochaeta stenostrepta, and Spirochaeta zuelzerae in the genus Treponema as Treponema caldaria comb. nov., Treponema stenostrepta comb. nov., and Treponema zuelzerae comb. nov., and emendation of the genus Treponema.</title>
        <authorList>
            <person name="Abt B."/>
            <person name="Goker M."/>
            <person name="Scheuner C."/>
            <person name="Han C."/>
            <person name="Lu M."/>
            <person name="Misra M."/>
            <person name="Lapidus A."/>
            <person name="Nolan M."/>
            <person name="Lucas S."/>
            <person name="Hammon N."/>
            <person name="Deshpande S."/>
            <person name="Cheng J.F."/>
            <person name="Tapia R."/>
            <person name="Goodwin L.A."/>
            <person name="Pitluck S."/>
            <person name="Liolios K."/>
            <person name="Pagani I."/>
            <person name="Ivanova N."/>
            <person name="Mavromatis K."/>
            <person name="Mikhailova N."/>
            <person name="Huntemann M."/>
            <person name="Pati A."/>
            <person name="Chen A."/>
            <person name="Palaniappan K."/>
            <person name="Land M."/>
            <person name="Hauser L."/>
            <person name="Jeffries C.D."/>
            <person name="Rohde M."/>
            <person name="Spring S."/>
            <person name="Gronow S."/>
            <person name="Detter J.C."/>
            <person name="Bristow J."/>
            <person name="Eisen J.A."/>
            <person name="Markowitz V."/>
            <person name="Hugenholtz P."/>
            <person name="Kyrpides N.C."/>
            <person name="Woyke T."/>
            <person name="Klenk H.P."/>
        </authorList>
    </citation>
    <scope>NUCLEOTIDE SEQUENCE</scope>
    <source>
        <strain evidence="11">ATCC 51460 / DSM 7334 / H1</strain>
    </source>
</reference>
<evidence type="ECO:0000256" key="5">
    <source>
        <dbReference type="ARBA" id="ARBA00022741"/>
    </source>
</evidence>
<organism evidence="10 11">
    <name type="scientific">Gracilinema caldarium (strain ATCC 51460 / DSM 7334 / H1)</name>
    <name type="common">Treponema caldarium</name>
    <dbReference type="NCBI Taxonomy" id="744872"/>
    <lineage>
        <taxon>Bacteria</taxon>
        <taxon>Pseudomonadati</taxon>
        <taxon>Spirochaetota</taxon>
        <taxon>Spirochaetia</taxon>
        <taxon>Spirochaetales</taxon>
        <taxon>Breznakiellaceae</taxon>
        <taxon>Gracilinema</taxon>
    </lineage>
</organism>
<evidence type="ECO:0000256" key="1">
    <source>
        <dbReference type="ARBA" id="ARBA00000085"/>
    </source>
</evidence>
<keyword evidence="8" id="KW-1133">Transmembrane helix</keyword>
<dbReference type="Gene3D" id="3.30.565.10">
    <property type="entry name" value="Histidine kinase-like ATPase, C-terminal domain"/>
    <property type="match status" value="1"/>
</dbReference>
<name>F8EXR3_GRAC1</name>
<dbReference type="OrthoDB" id="9767435at2"/>
<dbReference type="STRING" id="744872.Spica_1948"/>
<dbReference type="EMBL" id="CP002868">
    <property type="protein sequence ID" value="AEJ20077.1"/>
    <property type="molecule type" value="Genomic_DNA"/>
</dbReference>
<feature type="domain" description="Histidine kinase" evidence="9">
    <location>
        <begin position="420"/>
        <end position="615"/>
    </location>
</feature>
<protein>
    <recommendedName>
        <fullName evidence="2">histidine kinase</fullName>
        <ecNumber evidence="2">2.7.13.3</ecNumber>
    </recommendedName>
</protein>
<dbReference type="PANTHER" id="PTHR41523">
    <property type="entry name" value="TWO-COMPONENT SYSTEM SENSOR PROTEIN"/>
    <property type="match status" value="1"/>
</dbReference>
<dbReference type="RefSeq" id="WP_013969367.1">
    <property type="nucleotide sequence ID" value="NC_015732.1"/>
</dbReference>
<dbReference type="SMART" id="SM00387">
    <property type="entry name" value="HATPase_c"/>
    <property type="match status" value="1"/>
</dbReference>
<dbReference type="InterPro" id="IPR003594">
    <property type="entry name" value="HATPase_dom"/>
</dbReference>
<comment type="catalytic activity">
    <reaction evidence="1">
        <text>ATP + protein L-histidine = ADP + protein N-phospho-L-histidine.</text>
        <dbReference type="EC" id="2.7.13.3"/>
    </reaction>
</comment>
<dbReference type="InterPro" id="IPR005467">
    <property type="entry name" value="His_kinase_dom"/>
</dbReference>
<dbReference type="CDD" id="cd12913">
    <property type="entry name" value="PDC1_MCP_like"/>
    <property type="match status" value="1"/>
</dbReference>
<keyword evidence="3" id="KW-0597">Phosphoprotein</keyword>
<evidence type="ECO:0000256" key="3">
    <source>
        <dbReference type="ARBA" id="ARBA00022553"/>
    </source>
</evidence>
<dbReference type="Pfam" id="PF22673">
    <property type="entry name" value="MCP-like_PDC_1"/>
    <property type="match status" value="1"/>
</dbReference>
<dbReference type="InterPro" id="IPR036890">
    <property type="entry name" value="HATPase_C_sf"/>
</dbReference>
<keyword evidence="11" id="KW-1185">Reference proteome</keyword>
<keyword evidence="5" id="KW-0547">Nucleotide-binding</keyword>
<evidence type="ECO:0000259" key="9">
    <source>
        <dbReference type="PROSITE" id="PS50109"/>
    </source>
</evidence>
<accession>F8EXR3</accession>
<dbReference type="HOGENOM" id="CLU_473989_0_0_12"/>
<evidence type="ECO:0000313" key="10">
    <source>
        <dbReference type="EMBL" id="AEJ20077.1"/>
    </source>
</evidence>
<dbReference type="GO" id="GO:0005524">
    <property type="term" value="F:ATP binding"/>
    <property type="evidence" value="ECO:0007669"/>
    <property type="project" value="UniProtKB-KW"/>
</dbReference>
<evidence type="ECO:0000256" key="7">
    <source>
        <dbReference type="ARBA" id="ARBA00022840"/>
    </source>
</evidence>
<keyword evidence="6 10" id="KW-0418">Kinase</keyword>
<sequence>MHNLLQRLTDTFFWLFSRGKLKRTLFGAFSVLLAFVFAVSWFISARGLRAFSDASIQDLAERSSRLVFEQFSAYLENTITLLETDRILFEIDPDLGPETLLRLFKKELESFRELHIIAAGFNDGEYAEVQRMEDGSIRYGRAGKETGGDLLWFYTTQDGAEMEHARRPDYDPRKRPWYQNAIAAGHITFSEPYHLVSTGNQVIAASLPLYKNNGTVRGVITVDILLDDITKRLNILAHEFSGYVIIRNKEGKVLINANQGKPELYTFFPEVADTTRTLYIQGEPYRFITLEYQGRIKTSWLVTVALPETAFRTQLVTMLSNLLVVYIVALIVFFIIVYGIVTAVNTPIRTFTELLSRLSFESQQTLNFSPEEERLLNSIAQRKTELGSLARSFRNLFLQLESTLHSLKQSLTDKDILLKEVHHRVKNNLQVIVSLLHLEADGLEDEHTRNILVELEEKVYAMSMVHETVYTSGSLSTVPMAAYLSRLSENLASYHSLLIPIFISVDADDVQLPLERAIPCALIIVELVTNAFKYAFSGKSEGHITIGLHVQDDFFILAVQDDGCGFHPKHTGTAQNGTGTGSIILEALTSQIRGTLSLETGPSGTTVKIHFPFSSS</sequence>
<keyword evidence="7" id="KW-0067">ATP-binding</keyword>
<dbReference type="Proteomes" id="UP000000503">
    <property type="component" value="Chromosome"/>
</dbReference>
<dbReference type="PROSITE" id="PS50109">
    <property type="entry name" value="HIS_KIN"/>
    <property type="match status" value="1"/>
</dbReference>
<dbReference type="EC" id="2.7.13.3" evidence="2"/>
<dbReference type="Pfam" id="PF02518">
    <property type="entry name" value="HATPase_c"/>
    <property type="match status" value="1"/>
</dbReference>
<evidence type="ECO:0000256" key="2">
    <source>
        <dbReference type="ARBA" id="ARBA00012438"/>
    </source>
</evidence>
<dbReference type="GO" id="GO:0004673">
    <property type="term" value="F:protein histidine kinase activity"/>
    <property type="evidence" value="ECO:0007669"/>
    <property type="project" value="UniProtKB-EC"/>
</dbReference>
<keyword evidence="4" id="KW-0808">Transferase</keyword>
<evidence type="ECO:0000256" key="8">
    <source>
        <dbReference type="SAM" id="Phobius"/>
    </source>
</evidence>
<dbReference type="PANTHER" id="PTHR41523:SF8">
    <property type="entry name" value="ETHYLENE RESPONSE SENSOR PROTEIN"/>
    <property type="match status" value="1"/>
</dbReference>
<dbReference type="eggNOG" id="COG3920">
    <property type="taxonomic scope" value="Bacteria"/>
</dbReference>
<dbReference type="Pfam" id="PF07568">
    <property type="entry name" value="HisKA_2"/>
    <property type="match status" value="1"/>
</dbReference>
<dbReference type="InterPro" id="IPR029151">
    <property type="entry name" value="Sensor-like_sf"/>
</dbReference>
<evidence type="ECO:0000313" key="11">
    <source>
        <dbReference type="Proteomes" id="UP000000503"/>
    </source>
</evidence>
<dbReference type="Gene3D" id="3.30.450.20">
    <property type="entry name" value="PAS domain"/>
    <property type="match status" value="2"/>
</dbReference>
<feature type="transmembrane region" description="Helical" evidence="8">
    <location>
        <begin position="322"/>
        <end position="341"/>
    </location>
</feature>
<dbReference type="AlphaFoldDB" id="F8EXR3"/>
<evidence type="ECO:0000256" key="4">
    <source>
        <dbReference type="ARBA" id="ARBA00022679"/>
    </source>
</evidence>
<gene>
    <name evidence="10" type="ordered locus">Spica_1948</name>
</gene>
<dbReference type="KEGG" id="scd:Spica_1948"/>
<keyword evidence="8" id="KW-0812">Transmembrane</keyword>
<dbReference type="SUPFAM" id="SSF55874">
    <property type="entry name" value="ATPase domain of HSP90 chaperone/DNA topoisomerase II/histidine kinase"/>
    <property type="match status" value="1"/>
</dbReference>
<feature type="transmembrane region" description="Helical" evidence="8">
    <location>
        <begin position="24"/>
        <end position="43"/>
    </location>
</feature>
<dbReference type="SUPFAM" id="SSF103190">
    <property type="entry name" value="Sensory domain-like"/>
    <property type="match status" value="1"/>
</dbReference>